<dbReference type="STRING" id="398767.Glov_3098"/>
<name>B3E991_TRIL1</name>
<proteinExistence type="predicted"/>
<reference evidence="1 2" key="1">
    <citation type="submission" date="2008-05" db="EMBL/GenBank/DDBJ databases">
        <title>Complete sequence of chromosome of Geobacter lovleyi SZ.</title>
        <authorList>
            <consortium name="US DOE Joint Genome Institute"/>
            <person name="Lucas S."/>
            <person name="Copeland A."/>
            <person name="Lapidus A."/>
            <person name="Glavina del Rio T."/>
            <person name="Dalin E."/>
            <person name="Tice H."/>
            <person name="Bruce D."/>
            <person name="Goodwin L."/>
            <person name="Pitluck S."/>
            <person name="Chertkov O."/>
            <person name="Meincke L."/>
            <person name="Brettin T."/>
            <person name="Detter J.C."/>
            <person name="Han C."/>
            <person name="Tapia R."/>
            <person name="Kuske C.R."/>
            <person name="Schmutz J."/>
            <person name="Larimer F."/>
            <person name="Land M."/>
            <person name="Hauser L."/>
            <person name="Kyrpides N."/>
            <person name="Mikhailova N."/>
            <person name="Sung Y."/>
            <person name="Fletcher K.E."/>
            <person name="Ritalahti K.M."/>
            <person name="Loeffler F.E."/>
            <person name="Richardson P."/>
        </authorList>
    </citation>
    <scope>NUCLEOTIDE SEQUENCE [LARGE SCALE GENOMIC DNA]</scope>
    <source>
        <strain evidence="2">ATCC BAA-1151 / DSM 17278 / SZ</strain>
    </source>
</reference>
<accession>B3E991</accession>
<protein>
    <submittedName>
        <fullName evidence="1">Uncharacterized protein</fullName>
    </submittedName>
</protein>
<dbReference type="Pfam" id="PF19676">
    <property type="entry name" value="DUF6178"/>
    <property type="match status" value="1"/>
</dbReference>
<dbReference type="InterPro" id="IPR045750">
    <property type="entry name" value="DUF6178"/>
</dbReference>
<dbReference type="EMBL" id="CP001089">
    <property type="protein sequence ID" value="ACD96804.1"/>
    <property type="molecule type" value="Genomic_DNA"/>
</dbReference>
<evidence type="ECO:0000313" key="1">
    <source>
        <dbReference type="EMBL" id="ACD96804.1"/>
    </source>
</evidence>
<dbReference type="Proteomes" id="UP000002420">
    <property type="component" value="Chromosome"/>
</dbReference>
<dbReference type="KEGG" id="glo:Glov_3098"/>
<evidence type="ECO:0000313" key="2">
    <source>
        <dbReference type="Proteomes" id="UP000002420"/>
    </source>
</evidence>
<sequence length="421" mass="47401">MEHGISTVKTGNDPGDHPNRFHLLPFEDKRSYLGSLPAGDKVELLLEDPEATRLLRAMPPQELYWLLKEIDAADALELLGVANPRQCIFILDMELWKGWNFEEDKAVEYLGYLIQGSDEHFLELLPHLDFNLLSLLLGRELIVTGGVGDLNNDEERQTDGDHTFDDMFLIKFKNPKHAPVIGAFLELVCRFDNPLYVALMESVSGEIDIESEEECYHLKSGRLAELGFPPHDEALELYSRINPESFVPGQTKLLIQAGEAGTLPGPLLTGTTFLERVMLLTDSELFRMELSYLVNTALVADQAHLADTDQIKSVVARVYGYLNIALEQLCRGDEAKGVEILTGEHLKRLFQLGFSIVLGLKFKADRLSDTSYATGKVLLGLKSARPRYYRGLDPDGIDDYREFRELQDVRNMADFLAELKA</sequence>
<keyword evidence="2" id="KW-1185">Reference proteome</keyword>
<dbReference type="eggNOG" id="ENOG5030WK3">
    <property type="taxonomic scope" value="Bacteria"/>
</dbReference>
<dbReference type="RefSeq" id="WP_012471129.1">
    <property type="nucleotide sequence ID" value="NC_010814.1"/>
</dbReference>
<dbReference type="HOGENOM" id="CLU_033811_1_0_7"/>
<organism evidence="1 2">
    <name type="scientific">Trichlorobacter lovleyi (strain ATCC BAA-1151 / DSM 17278 / SZ)</name>
    <name type="common">Geobacter lovleyi</name>
    <dbReference type="NCBI Taxonomy" id="398767"/>
    <lineage>
        <taxon>Bacteria</taxon>
        <taxon>Pseudomonadati</taxon>
        <taxon>Thermodesulfobacteriota</taxon>
        <taxon>Desulfuromonadia</taxon>
        <taxon>Geobacterales</taxon>
        <taxon>Geobacteraceae</taxon>
        <taxon>Trichlorobacter</taxon>
    </lineage>
</organism>
<gene>
    <name evidence="1" type="ordered locus">Glov_3098</name>
</gene>
<dbReference type="AlphaFoldDB" id="B3E991"/>